<dbReference type="SMART" id="SM00867">
    <property type="entry name" value="YceI"/>
    <property type="match status" value="1"/>
</dbReference>
<reference evidence="3 4" key="1">
    <citation type="submission" date="2020-08" db="EMBL/GenBank/DDBJ databases">
        <title>Sequencing the genomes of 1000 actinobacteria strains.</title>
        <authorList>
            <person name="Klenk H.-P."/>
        </authorList>
    </citation>
    <scope>NUCLEOTIDE SEQUENCE [LARGE SCALE GENOMIC DNA]</scope>
    <source>
        <strain evidence="3 4">DSM 41654</strain>
    </source>
</reference>
<proteinExistence type="inferred from homology"/>
<dbReference type="EMBL" id="JACHJV010000001">
    <property type="protein sequence ID" value="MBB4921250.1"/>
    <property type="molecule type" value="Genomic_DNA"/>
</dbReference>
<comment type="caution">
    <text evidence="3">The sequence shown here is derived from an EMBL/GenBank/DDBJ whole genome shotgun (WGS) entry which is preliminary data.</text>
</comment>
<dbReference type="AlphaFoldDB" id="A0A7W7QWS9"/>
<feature type="domain" description="Lipid/polyisoprenoid-binding YceI-like" evidence="2">
    <location>
        <begin position="5"/>
        <end position="182"/>
    </location>
</feature>
<comment type="similarity">
    <text evidence="1">Belongs to the UPF0312 family.</text>
</comment>
<dbReference type="Gene3D" id="2.40.128.110">
    <property type="entry name" value="Lipid/polyisoprenoid-binding, YceI-like"/>
    <property type="match status" value="1"/>
</dbReference>
<evidence type="ECO:0000313" key="4">
    <source>
        <dbReference type="Proteomes" id="UP000540506"/>
    </source>
</evidence>
<dbReference type="Pfam" id="PF04264">
    <property type="entry name" value="YceI"/>
    <property type="match status" value="1"/>
</dbReference>
<protein>
    <submittedName>
        <fullName evidence="3">Polyisoprenoid-binding protein YceI</fullName>
    </submittedName>
</protein>
<dbReference type="RefSeq" id="WP_184933613.1">
    <property type="nucleotide sequence ID" value="NZ_JACHJV010000001.1"/>
</dbReference>
<evidence type="ECO:0000313" key="3">
    <source>
        <dbReference type="EMBL" id="MBB4921250.1"/>
    </source>
</evidence>
<dbReference type="InterPro" id="IPR007372">
    <property type="entry name" value="Lipid/polyisoprenoid-bd_YceI"/>
</dbReference>
<keyword evidence="4" id="KW-1185">Reference proteome</keyword>
<dbReference type="PANTHER" id="PTHR34406">
    <property type="entry name" value="PROTEIN YCEI"/>
    <property type="match status" value="1"/>
</dbReference>
<sequence>MASTKWFFEPSHTGAEFRARHMMVTYVRGQFKNVHGFLEVDPDDPEQARIEATIDATQVYTGAPERDAHLRSADFFDVEHHPTWTFVGSRVNQLSASEFQVTGDLTIRGVTRPVCLDVSYLGQWDTPWWENGRDLGPRRRAGFVATTRVNRQDFGVSWNDVVDRGGVVVSDLVDVALDIEAVLESTPEP</sequence>
<accession>A0A7W7QWS9</accession>
<dbReference type="SUPFAM" id="SSF101874">
    <property type="entry name" value="YceI-like"/>
    <property type="match status" value="1"/>
</dbReference>
<dbReference type="PANTHER" id="PTHR34406:SF1">
    <property type="entry name" value="PROTEIN YCEI"/>
    <property type="match status" value="1"/>
</dbReference>
<organism evidence="3 4">
    <name type="scientific">Kitasatospora kifunensis</name>
    <name type="common">Streptomyces kifunensis</name>
    <dbReference type="NCBI Taxonomy" id="58351"/>
    <lineage>
        <taxon>Bacteria</taxon>
        <taxon>Bacillati</taxon>
        <taxon>Actinomycetota</taxon>
        <taxon>Actinomycetes</taxon>
        <taxon>Kitasatosporales</taxon>
        <taxon>Streptomycetaceae</taxon>
        <taxon>Kitasatospora</taxon>
    </lineage>
</organism>
<name>A0A7W7QWS9_KITKI</name>
<gene>
    <name evidence="3" type="ORF">FHR34_000243</name>
</gene>
<dbReference type="Proteomes" id="UP000540506">
    <property type="component" value="Unassembled WGS sequence"/>
</dbReference>
<evidence type="ECO:0000256" key="1">
    <source>
        <dbReference type="ARBA" id="ARBA00008812"/>
    </source>
</evidence>
<dbReference type="InterPro" id="IPR036761">
    <property type="entry name" value="TTHA0802/YceI-like_sf"/>
</dbReference>
<evidence type="ECO:0000259" key="2">
    <source>
        <dbReference type="SMART" id="SM00867"/>
    </source>
</evidence>